<accession>A0A9C7GA92</accession>
<gene>
    <name evidence="2" type="primary">degV_3</name>
    <name evidence="2" type="ORF">NEOCIP111885_02162</name>
</gene>
<dbReference type="Gene3D" id="3.30.1180.10">
    <property type="match status" value="1"/>
</dbReference>
<dbReference type="PANTHER" id="PTHR33434:SF2">
    <property type="entry name" value="FATTY ACID-BINDING PROTEIN TM_1468"/>
    <property type="match status" value="1"/>
</dbReference>
<dbReference type="EMBL" id="CAKJTG010000010">
    <property type="protein sequence ID" value="CAG9608468.1"/>
    <property type="molecule type" value="Genomic_DNA"/>
</dbReference>
<reference evidence="2" key="1">
    <citation type="submission" date="2021-10" db="EMBL/GenBank/DDBJ databases">
        <authorList>
            <person name="Criscuolo A."/>
        </authorList>
    </citation>
    <scope>NUCLEOTIDE SEQUENCE</scope>
    <source>
        <strain evidence="2">CIP111885</strain>
    </source>
</reference>
<dbReference type="Gene3D" id="3.40.50.10170">
    <property type="match status" value="1"/>
</dbReference>
<proteinExistence type="predicted"/>
<dbReference type="NCBIfam" id="TIGR00762">
    <property type="entry name" value="DegV"/>
    <property type="match status" value="1"/>
</dbReference>
<dbReference type="AlphaFoldDB" id="A0A9C7GA92"/>
<dbReference type="InterPro" id="IPR050270">
    <property type="entry name" value="DegV_domain_contain"/>
</dbReference>
<keyword evidence="3" id="KW-1185">Reference proteome</keyword>
<evidence type="ECO:0000256" key="1">
    <source>
        <dbReference type="ARBA" id="ARBA00023121"/>
    </source>
</evidence>
<organism evidence="2 3">
    <name type="scientific">Pseudoneobacillus rhizosphaerae</name>
    <dbReference type="NCBI Taxonomy" id="2880968"/>
    <lineage>
        <taxon>Bacteria</taxon>
        <taxon>Bacillati</taxon>
        <taxon>Bacillota</taxon>
        <taxon>Bacilli</taxon>
        <taxon>Bacillales</taxon>
        <taxon>Bacillaceae</taxon>
        <taxon>Pseudoneobacillus</taxon>
    </lineage>
</organism>
<comment type="caution">
    <text evidence="2">The sequence shown here is derived from an EMBL/GenBank/DDBJ whole genome shotgun (WGS) entry which is preliminary data.</text>
</comment>
<dbReference type="SUPFAM" id="SSF82549">
    <property type="entry name" value="DAK1/DegV-like"/>
    <property type="match status" value="1"/>
</dbReference>
<keyword evidence="1" id="KW-0446">Lipid-binding</keyword>
<dbReference type="InterPro" id="IPR043168">
    <property type="entry name" value="DegV_C"/>
</dbReference>
<dbReference type="InterPro" id="IPR003797">
    <property type="entry name" value="DegV"/>
</dbReference>
<evidence type="ECO:0000313" key="2">
    <source>
        <dbReference type="EMBL" id="CAG9608468.1"/>
    </source>
</evidence>
<dbReference type="Pfam" id="PF02645">
    <property type="entry name" value="DegV"/>
    <property type="match status" value="1"/>
</dbReference>
<dbReference type="GO" id="GO:0008289">
    <property type="term" value="F:lipid binding"/>
    <property type="evidence" value="ECO:0007669"/>
    <property type="project" value="UniProtKB-KW"/>
</dbReference>
<name>A0A9C7GA92_9BACI</name>
<dbReference type="PANTHER" id="PTHR33434">
    <property type="entry name" value="DEGV DOMAIN-CONTAINING PROTEIN DR_1986-RELATED"/>
    <property type="match status" value="1"/>
</dbReference>
<dbReference type="PROSITE" id="PS51482">
    <property type="entry name" value="DEGV"/>
    <property type="match status" value="1"/>
</dbReference>
<evidence type="ECO:0000313" key="3">
    <source>
        <dbReference type="Proteomes" id="UP000789845"/>
    </source>
</evidence>
<dbReference type="Proteomes" id="UP000789845">
    <property type="component" value="Unassembled WGS sequence"/>
</dbReference>
<sequence>MQFLVLSFKININEERFLKLVLIKKDGNFFMKTAVVTDSTAYIPKEIREKLNIHMIPLSVIFGAEAYREEIEISATEFFEEVKTRDLPTTSQPPVGEFVELYKKLAAEYDAIISIHLSSGISGTYQGAVAAASMVDEIKVYPFDSEISCMVQGFYVLEAAEWALQNKSATEIMERLEEMRKTNDAYFMVDDLSHLQRGGRLSSAQAFIGSLLQVKPLLHFVDKKIVPFEKIRTRKKAMKRVANLLGEAVKSGEPFHAVIIHANREAEALEWKQELEAVFLNVEFTISYFGPVIGSHLGEGSMGLGWVKK</sequence>
<protein>
    <submittedName>
        <fullName evidence="2">Protein DegV</fullName>
    </submittedName>
</protein>